<dbReference type="InterPro" id="IPR015797">
    <property type="entry name" value="NUDIX_hydrolase-like_dom_sf"/>
</dbReference>
<comment type="caution">
    <text evidence="3">The sequence shown here is derived from an EMBL/GenBank/DDBJ whole genome shotgun (WGS) entry which is preliminary data.</text>
</comment>
<dbReference type="PANTHER" id="PTHR16099:SF5">
    <property type="entry name" value="NUCLEOTIDE TRIPHOSPHATE DIPHOSPHATASE NUDT15"/>
    <property type="match status" value="1"/>
</dbReference>
<evidence type="ECO:0000256" key="1">
    <source>
        <dbReference type="ARBA" id="ARBA00022801"/>
    </source>
</evidence>
<dbReference type="SUPFAM" id="SSF55811">
    <property type="entry name" value="Nudix"/>
    <property type="match status" value="1"/>
</dbReference>
<dbReference type="InterPro" id="IPR000086">
    <property type="entry name" value="NUDIX_hydrolase_dom"/>
</dbReference>
<dbReference type="EMBL" id="MNVC01000019">
    <property type="protein sequence ID" value="OIO19590.1"/>
    <property type="molecule type" value="Genomic_DNA"/>
</dbReference>
<proteinExistence type="predicted"/>
<sequence>MERPKVGVGVIIIKDGKVLLGKRIGAHGENTFAFPGGHLEFNESWEDCAKRETTEEAGIEINNIRFFTTTNDIFEKENKHYNTIFVLADYISGKPEVKEPHKCLGWDWYNWDNLPTPLFKTIENLLKTGLNPLKK</sequence>
<dbReference type="GO" id="GO:0005829">
    <property type="term" value="C:cytosol"/>
    <property type="evidence" value="ECO:0007669"/>
    <property type="project" value="TreeGrafter"/>
</dbReference>
<dbReference type="STRING" id="1805238.AUJ23_01990"/>
<feature type="domain" description="Nudix hydrolase" evidence="2">
    <location>
        <begin position="3"/>
        <end position="131"/>
    </location>
</feature>
<name>A0A1J4UAN2_9BACT</name>
<dbReference type="PROSITE" id="PS00893">
    <property type="entry name" value="NUDIX_BOX"/>
    <property type="match status" value="1"/>
</dbReference>
<keyword evidence="1" id="KW-0378">Hydrolase</keyword>
<dbReference type="CDD" id="cd04678">
    <property type="entry name" value="NUDIX_MTH2_Nudt15"/>
    <property type="match status" value="1"/>
</dbReference>
<dbReference type="InterPro" id="IPR020084">
    <property type="entry name" value="NUDIX_hydrolase_CS"/>
</dbReference>
<organism evidence="3 4">
    <name type="scientific">Candidatus Magasanikbacteria bacterium CG1_02_32_51</name>
    <dbReference type="NCBI Taxonomy" id="1805238"/>
    <lineage>
        <taxon>Bacteria</taxon>
        <taxon>Candidatus Magasanikiibacteriota</taxon>
    </lineage>
</organism>
<dbReference type="PANTHER" id="PTHR16099">
    <property type="entry name" value="8-OXO-DGTP DIPHOSPHATES NUDT15"/>
    <property type="match status" value="1"/>
</dbReference>
<dbReference type="GO" id="GO:0035539">
    <property type="term" value="F:8-oxo-7,8-dihydrodeoxyguanosine triphosphate pyrophosphatase activity"/>
    <property type="evidence" value="ECO:0007669"/>
    <property type="project" value="TreeGrafter"/>
</dbReference>
<gene>
    <name evidence="3" type="ORF">AUJ23_01990</name>
</gene>
<dbReference type="Proteomes" id="UP000181941">
    <property type="component" value="Unassembled WGS sequence"/>
</dbReference>
<evidence type="ECO:0000313" key="4">
    <source>
        <dbReference type="Proteomes" id="UP000181941"/>
    </source>
</evidence>
<dbReference type="Gene3D" id="3.90.79.10">
    <property type="entry name" value="Nucleoside Triphosphate Pyrophosphohydrolase"/>
    <property type="match status" value="1"/>
</dbReference>
<dbReference type="PROSITE" id="PS51462">
    <property type="entry name" value="NUDIX"/>
    <property type="match status" value="1"/>
</dbReference>
<dbReference type="FunFam" id="3.90.79.10:FF:000060">
    <property type="entry name" value="Nudix hydrolase 1"/>
    <property type="match status" value="1"/>
</dbReference>
<protein>
    <submittedName>
        <fullName evidence="3">DNA mismatch repair protein MutT</fullName>
    </submittedName>
</protein>
<dbReference type="GO" id="GO:0006203">
    <property type="term" value="P:dGTP catabolic process"/>
    <property type="evidence" value="ECO:0007669"/>
    <property type="project" value="TreeGrafter"/>
</dbReference>
<accession>A0A1J4UAN2</accession>
<evidence type="ECO:0000259" key="2">
    <source>
        <dbReference type="PROSITE" id="PS51462"/>
    </source>
</evidence>
<dbReference type="AlphaFoldDB" id="A0A1J4UAN2"/>
<reference evidence="3 4" key="1">
    <citation type="journal article" date="2016" name="Environ. Microbiol.">
        <title>Genomic resolution of a cold subsurface aquifer community provides metabolic insights for novel microbes adapted to high CO concentrations.</title>
        <authorList>
            <person name="Probst A.J."/>
            <person name="Castelle C.J."/>
            <person name="Singh A."/>
            <person name="Brown C.T."/>
            <person name="Anantharaman K."/>
            <person name="Sharon I."/>
            <person name="Hug L.A."/>
            <person name="Burstein D."/>
            <person name="Emerson J.B."/>
            <person name="Thomas B.C."/>
            <person name="Banfield J.F."/>
        </authorList>
    </citation>
    <scope>NUCLEOTIDE SEQUENCE [LARGE SCALE GENOMIC DNA]</scope>
    <source>
        <strain evidence="3">CG1_02_32_51</strain>
    </source>
</reference>
<dbReference type="Pfam" id="PF00293">
    <property type="entry name" value="NUDIX"/>
    <property type="match status" value="1"/>
</dbReference>
<evidence type="ECO:0000313" key="3">
    <source>
        <dbReference type="EMBL" id="OIO19590.1"/>
    </source>
</evidence>